<evidence type="ECO:0000313" key="1">
    <source>
        <dbReference type="EMBL" id="KAF5323182.1"/>
    </source>
</evidence>
<dbReference type="EMBL" id="JAACJM010000397">
    <property type="protein sequence ID" value="KAF5323182.1"/>
    <property type="molecule type" value="Genomic_DNA"/>
</dbReference>
<organism evidence="1 2">
    <name type="scientific">Tetrapyrgos nigripes</name>
    <dbReference type="NCBI Taxonomy" id="182062"/>
    <lineage>
        <taxon>Eukaryota</taxon>
        <taxon>Fungi</taxon>
        <taxon>Dikarya</taxon>
        <taxon>Basidiomycota</taxon>
        <taxon>Agaricomycotina</taxon>
        <taxon>Agaricomycetes</taxon>
        <taxon>Agaricomycetidae</taxon>
        <taxon>Agaricales</taxon>
        <taxon>Marasmiineae</taxon>
        <taxon>Marasmiaceae</taxon>
        <taxon>Tetrapyrgos</taxon>
    </lineage>
</organism>
<name>A0A8H5BJA3_9AGAR</name>
<protein>
    <submittedName>
        <fullName evidence="1">Uncharacterized protein</fullName>
    </submittedName>
</protein>
<accession>A0A8H5BJA3</accession>
<reference evidence="1 2" key="1">
    <citation type="journal article" date="2020" name="ISME J.">
        <title>Uncovering the hidden diversity of litter-decomposition mechanisms in mushroom-forming fungi.</title>
        <authorList>
            <person name="Floudas D."/>
            <person name="Bentzer J."/>
            <person name="Ahren D."/>
            <person name="Johansson T."/>
            <person name="Persson P."/>
            <person name="Tunlid A."/>
        </authorList>
    </citation>
    <scope>NUCLEOTIDE SEQUENCE [LARGE SCALE GENOMIC DNA]</scope>
    <source>
        <strain evidence="1 2">CBS 291.85</strain>
    </source>
</reference>
<sequence>MRGITIHPDTFNGTYPDEESLLGWDFVLRMWGDNILLVTVVLANGAIAEISEVSLLPSLALTTSLRFHTHLVPTSIATQPMKAYQQFALSPNLTNHIGTDFQVLKQVSERGV</sequence>
<gene>
    <name evidence="1" type="ORF">D9758_018061</name>
</gene>
<comment type="caution">
    <text evidence="1">The sequence shown here is derived from an EMBL/GenBank/DDBJ whole genome shotgun (WGS) entry which is preliminary data.</text>
</comment>
<keyword evidence="2" id="KW-1185">Reference proteome</keyword>
<dbReference type="AlphaFoldDB" id="A0A8H5BJA3"/>
<evidence type="ECO:0000313" key="2">
    <source>
        <dbReference type="Proteomes" id="UP000559256"/>
    </source>
</evidence>
<proteinExistence type="predicted"/>
<dbReference type="Proteomes" id="UP000559256">
    <property type="component" value="Unassembled WGS sequence"/>
</dbReference>
<dbReference type="OrthoDB" id="407275at2759"/>